<protein>
    <submittedName>
        <fullName evidence="4">ABC transporter substrate-binding protein</fullName>
    </submittedName>
</protein>
<organism evidence="4 5">
    <name type="scientific">Micromonospora haikouensis</name>
    <dbReference type="NCBI Taxonomy" id="686309"/>
    <lineage>
        <taxon>Bacteria</taxon>
        <taxon>Bacillati</taxon>
        <taxon>Actinomycetota</taxon>
        <taxon>Actinomycetes</taxon>
        <taxon>Micromonosporales</taxon>
        <taxon>Micromonosporaceae</taxon>
        <taxon>Micromonospora</taxon>
    </lineage>
</organism>
<dbReference type="GeneID" id="301305328"/>
<comment type="similarity">
    <text evidence="1">Belongs to the bacterial solute-binding protein 1 family.</text>
</comment>
<dbReference type="PANTHER" id="PTHR30061:SF50">
    <property type="entry name" value="MALTOSE_MALTODEXTRIN-BINDING PERIPLASMIC PROTEIN"/>
    <property type="match status" value="1"/>
</dbReference>
<evidence type="ECO:0000313" key="5">
    <source>
        <dbReference type="Proteomes" id="UP000032254"/>
    </source>
</evidence>
<evidence type="ECO:0000256" key="1">
    <source>
        <dbReference type="ARBA" id="ARBA00008520"/>
    </source>
</evidence>
<evidence type="ECO:0000256" key="2">
    <source>
        <dbReference type="ARBA" id="ARBA00022448"/>
    </source>
</evidence>
<proteinExistence type="inferred from homology"/>
<evidence type="ECO:0000256" key="3">
    <source>
        <dbReference type="ARBA" id="ARBA00022729"/>
    </source>
</evidence>
<dbReference type="SUPFAM" id="SSF53850">
    <property type="entry name" value="Periplasmic binding protein-like II"/>
    <property type="match status" value="1"/>
</dbReference>
<keyword evidence="3" id="KW-0732">Signal</keyword>
<keyword evidence="2" id="KW-0813">Transport</keyword>
<dbReference type="InterPro" id="IPR006059">
    <property type="entry name" value="SBP"/>
</dbReference>
<dbReference type="GO" id="GO:0015768">
    <property type="term" value="P:maltose transport"/>
    <property type="evidence" value="ECO:0007669"/>
    <property type="project" value="TreeGrafter"/>
</dbReference>
<dbReference type="AlphaFoldDB" id="A0A0D0XAA9"/>
<dbReference type="PANTHER" id="PTHR30061">
    <property type="entry name" value="MALTOSE-BINDING PERIPLASMIC PROTEIN"/>
    <property type="match status" value="1"/>
</dbReference>
<dbReference type="GO" id="GO:0042956">
    <property type="term" value="P:maltodextrin transmembrane transport"/>
    <property type="evidence" value="ECO:0007669"/>
    <property type="project" value="TreeGrafter"/>
</dbReference>
<keyword evidence="5" id="KW-1185">Reference proteome</keyword>
<dbReference type="EMBL" id="JXSX01000001">
    <property type="protein sequence ID" value="KIR66350.1"/>
    <property type="molecule type" value="Genomic_DNA"/>
</dbReference>
<name>A0A0D0XAA9_9ACTN</name>
<reference evidence="4 5" key="1">
    <citation type="submission" date="2015-01" db="EMBL/GenBank/DDBJ databases">
        <title>Sequencing and annotation of Micromonospora carbonacea strain JXNU-1 genome.</title>
        <authorList>
            <person name="Long Z."/>
            <person name="Huang Y."/>
            <person name="Jiang Y."/>
        </authorList>
    </citation>
    <scope>NUCLEOTIDE SEQUENCE [LARGE SCALE GENOMIC DNA]</scope>
    <source>
        <strain evidence="4 5">JXNU-1</strain>
    </source>
</reference>
<dbReference type="PATRIC" id="fig|47853.6.peg.3076"/>
<dbReference type="Gene3D" id="3.40.190.10">
    <property type="entry name" value="Periplasmic binding protein-like II"/>
    <property type="match status" value="2"/>
</dbReference>
<dbReference type="Proteomes" id="UP000032254">
    <property type="component" value="Unassembled WGS sequence"/>
</dbReference>
<dbReference type="CDD" id="cd14747">
    <property type="entry name" value="PBP2_MalE"/>
    <property type="match status" value="1"/>
</dbReference>
<dbReference type="Pfam" id="PF01547">
    <property type="entry name" value="SBP_bac_1"/>
    <property type="match status" value="1"/>
</dbReference>
<dbReference type="PROSITE" id="PS51257">
    <property type="entry name" value="PROKAR_LIPOPROTEIN"/>
    <property type="match status" value="1"/>
</dbReference>
<dbReference type="GO" id="GO:0055052">
    <property type="term" value="C:ATP-binding cassette (ABC) transporter complex, substrate-binding subunit-containing"/>
    <property type="evidence" value="ECO:0007669"/>
    <property type="project" value="TreeGrafter"/>
</dbReference>
<evidence type="ECO:0000313" key="4">
    <source>
        <dbReference type="EMBL" id="KIR66350.1"/>
    </source>
</evidence>
<dbReference type="OrthoDB" id="9780991at2"/>
<accession>A0A0D0XAA9</accession>
<dbReference type="RefSeq" id="WP_043963242.1">
    <property type="nucleotide sequence ID" value="NZ_JBIAOP010000016.1"/>
</dbReference>
<gene>
    <name evidence="4" type="ORF">TK50_14565</name>
</gene>
<dbReference type="GO" id="GO:1901982">
    <property type="term" value="F:maltose binding"/>
    <property type="evidence" value="ECO:0007669"/>
    <property type="project" value="TreeGrafter"/>
</dbReference>
<sequence length="423" mass="44292">MRHWRHATAVVAALALGVTGCGRDDGGPGAGGPSAGGAVAEGKATGEITVWAMGAEGEKLKALADDFTRENPAAKVTVTAFPFDAAHDKLATAIAGRQTPDVSMMGSTWMGEFAKTGALDPTPAGLFDQAAFFPGAWDTTVVDGTAYGVPWYVETRLIYHRTDLAAKAGVGKPANWQELTAFAKGLKESGGAKWGISLQPGGTGAWQSFLPFAWQAGADVLADGKFTLDTPQMRTALEYYASFFRQGLAPSQVAPGAQESGFVSGDIGAFVSGPWHMSILREQGGAALEGKWDVAPMPREKAGTSFIGGADLVVYRDTDNRDTAWKFVRYLTSPAAQQKLYDLVGSLPAVTATWQSGKLADDPLLKAFGAQLADAKSPPAMATWEQVADVIDDGIERVVRGVTDPATATREMQAKASAIGTGS</sequence>
<comment type="caution">
    <text evidence="4">The sequence shown here is derived from an EMBL/GenBank/DDBJ whole genome shotgun (WGS) entry which is preliminary data.</text>
</comment>